<evidence type="ECO:0000256" key="3">
    <source>
        <dbReference type="SAM" id="SignalP"/>
    </source>
</evidence>
<keyword evidence="3" id="KW-0732">Signal</keyword>
<feature type="transmembrane region" description="Helical" evidence="2">
    <location>
        <begin position="475"/>
        <end position="495"/>
    </location>
</feature>
<feature type="transmembrane region" description="Helical" evidence="2">
    <location>
        <begin position="390"/>
        <end position="412"/>
    </location>
</feature>
<dbReference type="InterPro" id="IPR050789">
    <property type="entry name" value="Diverse_Enzym_Activities"/>
</dbReference>
<evidence type="ECO:0000259" key="4">
    <source>
        <dbReference type="Pfam" id="PF00144"/>
    </source>
</evidence>
<protein>
    <submittedName>
        <fullName evidence="5">CubicO group peptidase (Beta-lactamase class C family)</fullName>
    </submittedName>
</protein>
<dbReference type="InterPro" id="IPR012338">
    <property type="entry name" value="Beta-lactam/transpept-like"/>
</dbReference>
<feature type="transmembrane region" description="Helical" evidence="2">
    <location>
        <begin position="433"/>
        <end position="455"/>
    </location>
</feature>
<reference evidence="5 6" key="1">
    <citation type="submission" date="2018-03" db="EMBL/GenBank/DDBJ databases">
        <title>Genomic Encyclopedia of Archaeal and Bacterial Type Strains, Phase II (KMG-II): from individual species to whole genera.</title>
        <authorList>
            <person name="Goeker M."/>
        </authorList>
    </citation>
    <scope>NUCLEOTIDE SEQUENCE [LARGE SCALE GENOMIC DNA]</scope>
    <source>
        <strain evidence="5 6">DSM 45312</strain>
    </source>
</reference>
<keyword evidence="2" id="KW-0812">Transmembrane</keyword>
<dbReference type="PROSITE" id="PS51318">
    <property type="entry name" value="TAT"/>
    <property type="match status" value="1"/>
</dbReference>
<evidence type="ECO:0000313" key="5">
    <source>
        <dbReference type="EMBL" id="PSK96540.1"/>
    </source>
</evidence>
<feature type="domain" description="Beta-lactamase-related" evidence="4">
    <location>
        <begin position="49"/>
        <end position="360"/>
    </location>
</feature>
<keyword evidence="2" id="KW-1133">Transmembrane helix</keyword>
<dbReference type="InterPro" id="IPR001466">
    <property type="entry name" value="Beta-lactam-related"/>
</dbReference>
<dbReference type="Proteomes" id="UP000240542">
    <property type="component" value="Unassembled WGS sequence"/>
</dbReference>
<dbReference type="RefSeq" id="WP_245928856.1">
    <property type="nucleotide sequence ID" value="NZ_PYGA01000011.1"/>
</dbReference>
<dbReference type="PANTHER" id="PTHR43283">
    <property type="entry name" value="BETA-LACTAMASE-RELATED"/>
    <property type="match status" value="1"/>
</dbReference>
<feature type="chain" id="PRO_5039136444" evidence="3">
    <location>
        <begin position="30"/>
        <end position="569"/>
    </location>
</feature>
<evidence type="ECO:0000256" key="2">
    <source>
        <dbReference type="SAM" id="Phobius"/>
    </source>
</evidence>
<dbReference type="InterPro" id="IPR006311">
    <property type="entry name" value="TAT_signal"/>
</dbReference>
<accession>A0A2P8DH34</accession>
<dbReference type="Pfam" id="PF00144">
    <property type="entry name" value="Beta-lactamase"/>
    <property type="match status" value="1"/>
</dbReference>
<comment type="caution">
    <text evidence="5">The sequence shown here is derived from an EMBL/GenBank/DDBJ whole genome shotgun (WGS) entry which is preliminary data.</text>
</comment>
<keyword evidence="6" id="KW-1185">Reference proteome</keyword>
<dbReference type="AlphaFoldDB" id="A0A2P8DH34"/>
<feature type="signal peptide" evidence="3">
    <location>
        <begin position="1"/>
        <end position="29"/>
    </location>
</feature>
<feature type="region of interest" description="Disordered" evidence="1">
    <location>
        <begin position="506"/>
        <end position="569"/>
    </location>
</feature>
<evidence type="ECO:0000256" key="1">
    <source>
        <dbReference type="SAM" id="MobiDB-lite"/>
    </source>
</evidence>
<dbReference type="EMBL" id="PYGA01000011">
    <property type="protein sequence ID" value="PSK96540.1"/>
    <property type="molecule type" value="Genomic_DNA"/>
</dbReference>
<feature type="compositionally biased region" description="Basic and acidic residues" evidence="1">
    <location>
        <begin position="527"/>
        <end position="537"/>
    </location>
</feature>
<dbReference type="Gene3D" id="3.40.710.10">
    <property type="entry name" value="DD-peptidase/beta-lactamase superfamily"/>
    <property type="match status" value="1"/>
</dbReference>
<proteinExistence type="predicted"/>
<keyword evidence="2" id="KW-0472">Membrane</keyword>
<evidence type="ECO:0000313" key="6">
    <source>
        <dbReference type="Proteomes" id="UP000240542"/>
    </source>
</evidence>
<sequence>MPSRARRRVRALLPRVAAAGLALACAAGAAVPGTARADTASGGLTPEAVDAYMAEYLDSTALPGATVAVTKDGSVVHTAGYGTDSAGEPLAADTPMGLASVSKAFTGAAVMRLVEDGRVGLDEPVRTYLPEFTTADPRSDRITVRHLLTQTSGLSDSGFREKSEPAPDSLKGAVARLSGVRLVADPGTEENYHNPNYHVAARMVEVVSGEPFADFLDDAVFTPLGMADTVTVDTAADVAASGVADGHVAVLGVPVSLPEPESFFNGAGGMASTADDMAAWLAAQQNGGVGPGGGRILSAEGIEQTHTPNGTEPGETKALGWEVGRTGRGAPTIQHGGIQFTYTAEQALLPESGYGIAVMAGSGLGRGDAVAIMAGLIALSEGAEPPAPPAAALMAVDVVLLALGALTALLGVRGLCRAAVWARRRSGSPWWGAALRCLPYVSTVFAALAVHRLSAPLAGGRDLPWIGAVYTAPTLMLFLLVAAISGAAVLVARCVHLLRGRRARRGAAAGGRAAGEPTGEPMGEPTGETRREPRSEPTGEPSGGPAGEATEAGSTAEREPAAAPPRLTP</sequence>
<organism evidence="5 6">
    <name type="scientific">Murinocardiopsis flavida</name>
    <dbReference type="NCBI Taxonomy" id="645275"/>
    <lineage>
        <taxon>Bacteria</taxon>
        <taxon>Bacillati</taxon>
        <taxon>Actinomycetota</taxon>
        <taxon>Actinomycetes</taxon>
        <taxon>Streptosporangiales</taxon>
        <taxon>Nocardiopsidaceae</taxon>
        <taxon>Murinocardiopsis</taxon>
    </lineage>
</organism>
<name>A0A2P8DH34_9ACTN</name>
<dbReference type="SUPFAM" id="SSF56601">
    <property type="entry name" value="beta-lactamase/transpeptidase-like"/>
    <property type="match status" value="1"/>
</dbReference>
<gene>
    <name evidence="5" type="ORF">CLV63_111135</name>
</gene>